<dbReference type="Proteomes" id="UP000230956">
    <property type="component" value="Unassembled WGS sequence"/>
</dbReference>
<reference evidence="2" key="1">
    <citation type="submission" date="2017-09" db="EMBL/GenBank/DDBJ databases">
        <title>Depth-based differentiation of microbial function through sediment-hosted aquifers and enrichment of novel symbionts in the deep terrestrial subsurface.</title>
        <authorList>
            <person name="Probst A.J."/>
            <person name="Ladd B."/>
            <person name="Jarett J.K."/>
            <person name="Geller-Mcgrath D.E."/>
            <person name="Sieber C.M.K."/>
            <person name="Emerson J.B."/>
            <person name="Anantharaman K."/>
            <person name="Thomas B.C."/>
            <person name="Malmstrom R."/>
            <person name="Stieglmeier M."/>
            <person name="Klingl A."/>
            <person name="Woyke T."/>
            <person name="Ryan C.M."/>
            <person name="Banfield J.F."/>
        </authorList>
    </citation>
    <scope>NUCLEOTIDE SEQUENCE [LARGE SCALE GENOMIC DNA]</scope>
</reference>
<dbReference type="AlphaFoldDB" id="A0A2M7TAW9"/>
<dbReference type="RefSeq" id="WP_286677457.1">
    <property type="nucleotide sequence ID" value="NZ_MNXI01000007.1"/>
</dbReference>
<comment type="caution">
    <text evidence="1">The sequence shown here is derived from an EMBL/GenBank/DDBJ whole genome shotgun (WGS) entry which is preliminary data.</text>
</comment>
<accession>A0A2M7TAW9</accession>
<evidence type="ECO:0000313" key="2">
    <source>
        <dbReference type="Proteomes" id="UP000230956"/>
    </source>
</evidence>
<dbReference type="EMBL" id="PFNG01000024">
    <property type="protein sequence ID" value="PIZ42205.1"/>
    <property type="molecule type" value="Genomic_DNA"/>
</dbReference>
<sequence>MGRPEKSKTSIRTSDITPAELADAKRYIRLSGGGSIIRSYFKETHCAVENTEIDSKGLYCFEKLIRLAFIQSMTDDFVLGRQEGFIRYITGLNENFESPNVSDWRPEQSAARIADFILSFYNLYVYQWKKHGRLTEKSLAKFMEIARECLDFSYLNLTDKFENLPKDVKETVNKAFFLTNSRIDGWHEERTMEISAA</sequence>
<name>A0A2M7TAW9_9ACTN</name>
<gene>
    <name evidence="1" type="ORF">COY37_00855</name>
</gene>
<organism evidence="1 2">
    <name type="scientific">Candidatus Aquicultor secundus</name>
    <dbReference type="NCBI Taxonomy" id="1973895"/>
    <lineage>
        <taxon>Bacteria</taxon>
        <taxon>Bacillati</taxon>
        <taxon>Actinomycetota</taxon>
        <taxon>Candidatus Aquicultoria</taxon>
        <taxon>Candidatus Aquicultorales</taxon>
        <taxon>Candidatus Aquicultoraceae</taxon>
        <taxon>Candidatus Aquicultor</taxon>
    </lineage>
</organism>
<proteinExistence type="predicted"/>
<protein>
    <submittedName>
        <fullName evidence="1">Uncharacterized protein</fullName>
    </submittedName>
</protein>
<evidence type="ECO:0000313" key="1">
    <source>
        <dbReference type="EMBL" id="PIZ42205.1"/>
    </source>
</evidence>